<name>A0A5B0MZQ5_PUCGR</name>
<keyword evidence="2" id="KW-1185">Reference proteome</keyword>
<gene>
    <name evidence="1" type="ORF">PGT21_035286</name>
</gene>
<proteinExistence type="predicted"/>
<accession>A0A5B0MZQ5</accession>
<sequence>MAFCLAESFKACSDSLLYAHWSSQLEYTLPPDQPKKDHTKTVFLSLSILQPPPPVTLQQNIIDRFQLQPIRSAQHPSTLLAHQLHH</sequence>
<protein>
    <submittedName>
        <fullName evidence="1">Uncharacterized protein</fullName>
    </submittedName>
</protein>
<evidence type="ECO:0000313" key="1">
    <source>
        <dbReference type="EMBL" id="KAA1081408.1"/>
    </source>
</evidence>
<dbReference type="Proteomes" id="UP000324748">
    <property type="component" value="Unassembled WGS sequence"/>
</dbReference>
<comment type="caution">
    <text evidence="1">The sequence shown here is derived from an EMBL/GenBank/DDBJ whole genome shotgun (WGS) entry which is preliminary data.</text>
</comment>
<reference evidence="1 2" key="1">
    <citation type="submission" date="2019-05" db="EMBL/GenBank/DDBJ databases">
        <title>Emergence of the Ug99 lineage of the wheat stem rust pathogen through somatic hybridization.</title>
        <authorList>
            <person name="Li F."/>
            <person name="Upadhyaya N.M."/>
            <person name="Sperschneider J."/>
            <person name="Matny O."/>
            <person name="Nguyen-Phuc H."/>
            <person name="Mago R."/>
            <person name="Raley C."/>
            <person name="Miller M.E."/>
            <person name="Silverstein K.A.T."/>
            <person name="Henningsen E."/>
            <person name="Hirsch C.D."/>
            <person name="Visser B."/>
            <person name="Pretorius Z.A."/>
            <person name="Steffenson B.J."/>
            <person name="Schwessinger B."/>
            <person name="Dodds P.N."/>
            <person name="Figueroa M."/>
        </authorList>
    </citation>
    <scope>NUCLEOTIDE SEQUENCE [LARGE SCALE GENOMIC DNA]</scope>
    <source>
        <strain evidence="1">21-0</strain>
    </source>
</reference>
<dbReference type="EMBL" id="VSWC01000131">
    <property type="protein sequence ID" value="KAA1081408.1"/>
    <property type="molecule type" value="Genomic_DNA"/>
</dbReference>
<organism evidence="1 2">
    <name type="scientific">Puccinia graminis f. sp. tritici</name>
    <dbReference type="NCBI Taxonomy" id="56615"/>
    <lineage>
        <taxon>Eukaryota</taxon>
        <taxon>Fungi</taxon>
        <taxon>Dikarya</taxon>
        <taxon>Basidiomycota</taxon>
        <taxon>Pucciniomycotina</taxon>
        <taxon>Pucciniomycetes</taxon>
        <taxon>Pucciniales</taxon>
        <taxon>Pucciniaceae</taxon>
        <taxon>Puccinia</taxon>
    </lineage>
</organism>
<dbReference type="AlphaFoldDB" id="A0A5B0MZQ5"/>
<evidence type="ECO:0000313" key="2">
    <source>
        <dbReference type="Proteomes" id="UP000324748"/>
    </source>
</evidence>